<organism evidence="2 3">
    <name type="scientific">Colletotrichum asianum</name>
    <dbReference type="NCBI Taxonomy" id="702518"/>
    <lineage>
        <taxon>Eukaryota</taxon>
        <taxon>Fungi</taxon>
        <taxon>Dikarya</taxon>
        <taxon>Ascomycota</taxon>
        <taxon>Pezizomycotina</taxon>
        <taxon>Sordariomycetes</taxon>
        <taxon>Hypocreomycetidae</taxon>
        <taxon>Glomerellales</taxon>
        <taxon>Glomerellaceae</taxon>
        <taxon>Colletotrichum</taxon>
        <taxon>Colletotrichum gloeosporioides species complex</taxon>
    </lineage>
</organism>
<gene>
    <name evidence="2" type="ORF">GQ607_011526</name>
</gene>
<sequence length="89" mass="9620">ANTPHTSALAAITHPPNLKGRRSISPHQHLILPLPSFLLESHTHTSTAPTAADHPPLLPPFKINSPHLCQQSYKPNTQPTNKPLSQSSS</sequence>
<comment type="caution">
    <text evidence="2">The sequence shown here is derived from an EMBL/GenBank/DDBJ whole genome shotgun (WGS) entry which is preliminary data.</text>
</comment>
<dbReference type="Proteomes" id="UP000434172">
    <property type="component" value="Unassembled WGS sequence"/>
</dbReference>
<name>A0A8H3ZJ95_9PEZI</name>
<evidence type="ECO:0000313" key="2">
    <source>
        <dbReference type="EMBL" id="KAF0321323.1"/>
    </source>
</evidence>
<proteinExistence type="predicted"/>
<dbReference type="EMBL" id="WOWK01000073">
    <property type="protein sequence ID" value="KAF0321323.1"/>
    <property type="molecule type" value="Genomic_DNA"/>
</dbReference>
<protein>
    <submittedName>
        <fullName evidence="2">Uncharacterized protein</fullName>
    </submittedName>
</protein>
<feature type="compositionally biased region" description="Low complexity" evidence="1">
    <location>
        <begin position="44"/>
        <end position="55"/>
    </location>
</feature>
<accession>A0A8H3ZJ95</accession>
<evidence type="ECO:0000313" key="3">
    <source>
        <dbReference type="Proteomes" id="UP000434172"/>
    </source>
</evidence>
<feature type="compositionally biased region" description="Polar residues" evidence="1">
    <location>
        <begin position="67"/>
        <end position="89"/>
    </location>
</feature>
<feature type="non-terminal residue" evidence="2">
    <location>
        <position position="1"/>
    </location>
</feature>
<keyword evidence="3" id="KW-1185">Reference proteome</keyword>
<feature type="region of interest" description="Disordered" evidence="1">
    <location>
        <begin position="43"/>
        <end position="89"/>
    </location>
</feature>
<evidence type="ECO:0000256" key="1">
    <source>
        <dbReference type="SAM" id="MobiDB-lite"/>
    </source>
</evidence>
<dbReference type="AlphaFoldDB" id="A0A8H3ZJ95"/>
<reference evidence="2 3" key="1">
    <citation type="submission" date="2019-12" db="EMBL/GenBank/DDBJ databases">
        <title>A genome sequence resource for the geographically widespread anthracnose pathogen Colletotrichum asianum.</title>
        <authorList>
            <person name="Meng Y."/>
        </authorList>
    </citation>
    <scope>NUCLEOTIDE SEQUENCE [LARGE SCALE GENOMIC DNA]</scope>
    <source>
        <strain evidence="2 3">ICMP 18580</strain>
    </source>
</reference>